<organism evidence="2 3">
    <name type="scientific">Elysia crispata</name>
    <name type="common">lettuce slug</name>
    <dbReference type="NCBI Taxonomy" id="231223"/>
    <lineage>
        <taxon>Eukaryota</taxon>
        <taxon>Metazoa</taxon>
        <taxon>Spiralia</taxon>
        <taxon>Lophotrochozoa</taxon>
        <taxon>Mollusca</taxon>
        <taxon>Gastropoda</taxon>
        <taxon>Heterobranchia</taxon>
        <taxon>Euthyneura</taxon>
        <taxon>Panpulmonata</taxon>
        <taxon>Sacoglossa</taxon>
        <taxon>Placobranchoidea</taxon>
        <taxon>Plakobranchidae</taxon>
        <taxon>Elysia</taxon>
    </lineage>
</organism>
<dbReference type="EMBL" id="JAWDGP010007412">
    <property type="protein sequence ID" value="KAK3719791.1"/>
    <property type="molecule type" value="Genomic_DNA"/>
</dbReference>
<gene>
    <name evidence="2" type="ORF">RRG08_040093</name>
</gene>
<accession>A0AAE0XWX3</accession>
<keyword evidence="3" id="KW-1185">Reference proteome</keyword>
<dbReference type="AlphaFoldDB" id="A0AAE0XWX3"/>
<name>A0AAE0XWX3_9GAST</name>
<reference evidence="2" key="1">
    <citation type="journal article" date="2023" name="G3 (Bethesda)">
        <title>A reference genome for the long-term kleptoplast-retaining sea slug Elysia crispata morphotype clarki.</title>
        <authorList>
            <person name="Eastman K.E."/>
            <person name="Pendleton A.L."/>
            <person name="Shaikh M.A."/>
            <person name="Suttiyut T."/>
            <person name="Ogas R."/>
            <person name="Tomko P."/>
            <person name="Gavelis G."/>
            <person name="Widhalm J.R."/>
            <person name="Wisecaver J.H."/>
        </authorList>
    </citation>
    <scope>NUCLEOTIDE SEQUENCE</scope>
    <source>
        <strain evidence="2">ECLA1</strain>
    </source>
</reference>
<evidence type="ECO:0000313" key="3">
    <source>
        <dbReference type="Proteomes" id="UP001283361"/>
    </source>
</evidence>
<proteinExistence type="predicted"/>
<feature type="compositionally biased region" description="Polar residues" evidence="1">
    <location>
        <begin position="86"/>
        <end position="95"/>
    </location>
</feature>
<evidence type="ECO:0000313" key="2">
    <source>
        <dbReference type="EMBL" id="KAK3719791.1"/>
    </source>
</evidence>
<feature type="compositionally biased region" description="Basic and acidic residues" evidence="1">
    <location>
        <begin position="51"/>
        <end position="62"/>
    </location>
</feature>
<dbReference type="Proteomes" id="UP001283361">
    <property type="component" value="Unassembled WGS sequence"/>
</dbReference>
<comment type="caution">
    <text evidence="2">The sequence shown here is derived from an EMBL/GenBank/DDBJ whole genome shotgun (WGS) entry which is preliminary data.</text>
</comment>
<sequence length="95" mass="10242">MVVKCDNTRRIPRVRNSGANPADRALISRYAVAWTLEDLLYPPIQTSAGQSDHESESGRTEVSDPDLTPSLITNRAGTIADPACSKPTSVCRTGD</sequence>
<evidence type="ECO:0000256" key="1">
    <source>
        <dbReference type="SAM" id="MobiDB-lite"/>
    </source>
</evidence>
<protein>
    <submittedName>
        <fullName evidence="2">Uncharacterized protein</fullName>
    </submittedName>
</protein>
<feature type="region of interest" description="Disordered" evidence="1">
    <location>
        <begin position="45"/>
        <end position="95"/>
    </location>
</feature>